<protein>
    <submittedName>
        <fullName evidence="2">Uncharacterized protein</fullName>
    </submittedName>
</protein>
<accession>A0A850R659</accession>
<organism evidence="2 3">
    <name type="scientific">Photobacterium damselae subsp. damselae</name>
    <name type="common">Listonella damsela</name>
    <dbReference type="NCBI Taxonomy" id="85581"/>
    <lineage>
        <taxon>Bacteria</taxon>
        <taxon>Pseudomonadati</taxon>
        <taxon>Pseudomonadota</taxon>
        <taxon>Gammaproteobacteria</taxon>
        <taxon>Vibrionales</taxon>
        <taxon>Vibrionaceae</taxon>
        <taxon>Photobacterium</taxon>
    </lineage>
</organism>
<gene>
    <name evidence="2" type="ORF">HWA77_19475</name>
</gene>
<sequence>MDNLIQVIEVIGYIIAIGVLGWLIKIVSTLKVAIDSQKAVIESLRANMGYVEGLQSTVSKLYDPSEVEKLVSIKVQNQVLEKESEIRKQGEKETIESWSIFLSYISVSTVYLSDDKIKAVLKTLEHRSDYAFLEDYIWKCRSEVLKVRSDAIEELEAKVHNK</sequence>
<evidence type="ECO:0000313" key="2">
    <source>
        <dbReference type="EMBL" id="NVP02401.1"/>
    </source>
</evidence>
<proteinExistence type="predicted"/>
<reference evidence="2 3" key="1">
    <citation type="submission" date="2020-06" db="EMBL/GenBank/DDBJ databases">
        <title>Photobacterium damselae subsp. damselae comparative genomics.</title>
        <authorList>
            <person name="Osorio C.R."/>
        </authorList>
    </citation>
    <scope>NUCLEOTIDE SEQUENCE [LARGE SCALE GENOMIC DNA]</scope>
    <source>
        <strain evidence="2 3">TW250/03</strain>
    </source>
</reference>
<keyword evidence="1" id="KW-0472">Membrane</keyword>
<dbReference type="EMBL" id="JABXOR010001234">
    <property type="protein sequence ID" value="NVP02401.1"/>
    <property type="molecule type" value="Genomic_DNA"/>
</dbReference>
<evidence type="ECO:0000313" key="3">
    <source>
        <dbReference type="Proteomes" id="UP000533429"/>
    </source>
</evidence>
<dbReference type="Proteomes" id="UP000533429">
    <property type="component" value="Unassembled WGS sequence"/>
</dbReference>
<feature type="transmembrane region" description="Helical" evidence="1">
    <location>
        <begin position="6"/>
        <end position="24"/>
    </location>
</feature>
<keyword evidence="1" id="KW-1133">Transmembrane helix</keyword>
<name>A0A850R659_PHODD</name>
<comment type="caution">
    <text evidence="2">The sequence shown here is derived from an EMBL/GenBank/DDBJ whole genome shotgun (WGS) entry which is preliminary data.</text>
</comment>
<keyword evidence="1" id="KW-0812">Transmembrane</keyword>
<dbReference type="AlphaFoldDB" id="A0A850R659"/>
<evidence type="ECO:0000256" key="1">
    <source>
        <dbReference type="SAM" id="Phobius"/>
    </source>
</evidence>